<organism evidence="6 7">
    <name type="scientific">Actinocorallia herbida</name>
    <dbReference type="NCBI Taxonomy" id="58109"/>
    <lineage>
        <taxon>Bacteria</taxon>
        <taxon>Bacillati</taxon>
        <taxon>Actinomycetota</taxon>
        <taxon>Actinomycetes</taxon>
        <taxon>Streptosporangiales</taxon>
        <taxon>Thermomonosporaceae</taxon>
        <taxon>Actinocorallia</taxon>
    </lineage>
</organism>
<keyword evidence="2 4" id="KW-0808">Transferase</keyword>
<protein>
    <submittedName>
        <fullName evidence="6">Glycerate kinase</fullName>
    </submittedName>
</protein>
<reference evidence="6 7" key="1">
    <citation type="submission" date="2018-11" db="EMBL/GenBank/DDBJ databases">
        <title>Sequencing the genomes of 1000 actinobacteria strains.</title>
        <authorList>
            <person name="Klenk H.-P."/>
        </authorList>
    </citation>
    <scope>NUCLEOTIDE SEQUENCE [LARGE SCALE GENOMIC DNA]</scope>
    <source>
        <strain evidence="6 7">DSM 44254</strain>
    </source>
</reference>
<dbReference type="RefSeq" id="WP_123664641.1">
    <property type="nucleotide sequence ID" value="NZ_RJKE01000001.1"/>
</dbReference>
<evidence type="ECO:0000313" key="7">
    <source>
        <dbReference type="Proteomes" id="UP000272400"/>
    </source>
</evidence>
<dbReference type="InterPro" id="IPR004381">
    <property type="entry name" value="Glycerate_kinase"/>
</dbReference>
<comment type="caution">
    <text evidence="6">The sequence shown here is derived from an EMBL/GenBank/DDBJ whole genome shotgun (WGS) entry which is preliminary data.</text>
</comment>
<keyword evidence="7" id="KW-1185">Reference proteome</keyword>
<evidence type="ECO:0000313" key="6">
    <source>
        <dbReference type="EMBL" id="ROO85097.1"/>
    </source>
</evidence>
<dbReference type="GO" id="GO:0031388">
    <property type="term" value="P:organic acid phosphorylation"/>
    <property type="evidence" value="ECO:0007669"/>
    <property type="project" value="UniProtKB-UniRule"/>
</dbReference>
<dbReference type="EMBL" id="RJKE01000001">
    <property type="protein sequence ID" value="ROO85097.1"/>
    <property type="molecule type" value="Genomic_DNA"/>
</dbReference>
<evidence type="ECO:0000256" key="4">
    <source>
        <dbReference type="PIRNR" id="PIRNR006078"/>
    </source>
</evidence>
<comment type="similarity">
    <text evidence="1 4">Belongs to the glycerate kinase type-1 family.</text>
</comment>
<feature type="region of interest" description="Disordered" evidence="5">
    <location>
        <begin position="385"/>
        <end position="404"/>
    </location>
</feature>
<dbReference type="GO" id="GO:0008887">
    <property type="term" value="F:glycerate kinase activity"/>
    <property type="evidence" value="ECO:0007669"/>
    <property type="project" value="UniProtKB-UniRule"/>
</dbReference>
<accession>A0A3N1CUZ5</accession>
<dbReference type="PANTHER" id="PTHR21599">
    <property type="entry name" value="GLYCERATE KINASE"/>
    <property type="match status" value="1"/>
</dbReference>
<evidence type="ECO:0000256" key="5">
    <source>
        <dbReference type="SAM" id="MobiDB-lite"/>
    </source>
</evidence>
<sequence length="404" mass="41068">MIVSPSRPPRSGSVVVCLDKFRGSATASQACAWLAAGIRAAAPEVTVVERPLADGGEGTVEALATVGYSLDRVTVMGPVEGMTVSAALAVRGTEAVVELAQASGLDLITDAAGAPLTSTTYGTGQLVRRALDLGCTRIVLAVGGSATTDGGAGMLTALGARPYDEFGARLPLGGGYLRDVASLDLSDLDPRLSSVEFVLAADVDSPLLGPEGAAQVFAPQKGAGPAEIRRLEAGLERFADLMVLHTGRDHRSSPGAGAAGGTGFAALTALQARWRRGSAFMLAELGLARLLRNAALCVVGEGRFDDQSLRGKAPYGAMTLARHAGVPVSLVAGDIALPDPRPRPLGTITAYSLLELAGSPEASFTRTEALLHTIGERIAAALDRARPAGSTAGLPEGEGAGSRG</sequence>
<dbReference type="InterPro" id="IPR018193">
    <property type="entry name" value="Glyc_kinase_flavodox-like_fold"/>
</dbReference>
<dbReference type="OrthoDB" id="9774290at2"/>
<dbReference type="Proteomes" id="UP000272400">
    <property type="component" value="Unassembled WGS sequence"/>
</dbReference>
<name>A0A3N1CUZ5_9ACTN</name>
<dbReference type="InterPro" id="IPR036129">
    <property type="entry name" value="Glycerate_kinase_sf"/>
</dbReference>
<evidence type="ECO:0000256" key="2">
    <source>
        <dbReference type="ARBA" id="ARBA00022679"/>
    </source>
</evidence>
<dbReference type="Gene3D" id="3.90.1510.10">
    <property type="entry name" value="Glycerate kinase, domain 2"/>
    <property type="match status" value="1"/>
</dbReference>
<dbReference type="PIRSF" id="PIRSF006078">
    <property type="entry name" value="GlxK"/>
    <property type="match status" value="1"/>
</dbReference>
<dbReference type="NCBIfam" id="TIGR00045">
    <property type="entry name" value="glycerate kinase"/>
    <property type="match status" value="1"/>
</dbReference>
<dbReference type="SUPFAM" id="SSF110738">
    <property type="entry name" value="Glycerate kinase I"/>
    <property type="match status" value="1"/>
</dbReference>
<dbReference type="Gene3D" id="3.40.50.10350">
    <property type="entry name" value="Glycerate kinase, domain 1"/>
    <property type="match status" value="1"/>
</dbReference>
<dbReference type="Pfam" id="PF02595">
    <property type="entry name" value="Gly_kinase"/>
    <property type="match status" value="1"/>
</dbReference>
<dbReference type="PANTHER" id="PTHR21599:SF0">
    <property type="entry name" value="GLYCERATE KINASE"/>
    <property type="match status" value="1"/>
</dbReference>
<keyword evidence="3 4" id="KW-0418">Kinase</keyword>
<dbReference type="InterPro" id="IPR018197">
    <property type="entry name" value="Glycerate_kinase_RE-like"/>
</dbReference>
<proteinExistence type="inferred from homology"/>
<evidence type="ECO:0000256" key="1">
    <source>
        <dbReference type="ARBA" id="ARBA00006284"/>
    </source>
</evidence>
<gene>
    <name evidence="6" type="ORF">EDD29_2632</name>
</gene>
<dbReference type="AlphaFoldDB" id="A0A3N1CUZ5"/>
<evidence type="ECO:0000256" key="3">
    <source>
        <dbReference type="ARBA" id="ARBA00022777"/>
    </source>
</evidence>